<evidence type="ECO:0000313" key="2">
    <source>
        <dbReference type="Proteomes" id="UP001500253"/>
    </source>
</evidence>
<comment type="caution">
    <text evidence="1">The sequence shown here is derived from an EMBL/GenBank/DDBJ whole genome shotgun (WGS) entry which is preliminary data.</text>
</comment>
<dbReference type="EMBL" id="BAAASD010000001">
    <property type="protein sequence ID" value="GAA2326266.1"/>
    <property type="molecule type" value="Genomic_DNA"/>
</dbReference>
<sequence>MAASDIRELVGSSGRAAGLPIGTGPLVGRAPRCSEQPPDGVTGEAVWRIPIEGPITYTLPLSPSAQAINRAIMEDSTASVDGYIDPEVHAVACPQCETDRWLAAEGTWRGDEPMRLACRNGHTWTPLPEEPDFARGLMRQLTLTAGTQ</sequence>
<evidence type="ECO:0000313" key="1">
    <source>
        <dbReference type="EMBL" id="GAA2326266.1"/>
    </source>
</evidence>
<gene>
    <name evidence="1" type="ORF">GCM10010246_04700</name>
</gene>
<proteinExistence type="predicted"/>
<organism evidence="1 2">
    <name type="scientific">Streptomyces cuspidosporus</name>
    <dbReference type="NCBI Taxonomy" id="66882"/>
    <lineage>
        <taxon>Bacteria</taxon>
        <taxon>Bacillati</taxon>
        <taxon>Actinomycetota</taxon>
        <taxon>Actinomycetes</taxon>
        <taxon>Kitasatosporales</taxon>
        <taxon>Streptomycetaceae</taxon>
        <taxon>Streptomyces</taxon>
    </lineage>
</organism>
<protein>
    <submittedName>
        <fullName evidence="1">Uncharacterized protein</fullName>
    </submittedName>
</protein>
<dbReference type="Proteomes" id="UP001500253">
    <property type="component" value="Unassembled WGS sequence"/>
</dbReference>
<reference evidence="1 2" key="1">
    <citation type="journal article" date="2019" name="Int. J. Syst. Evol. Microbiol.">
        <title>The Global Catalogue of Microorganisms (GCM) 10K type strain sequencing project: providing services to taxonomists for standard genome sequencing and annotation.</title>
        <authorList>
            <consortium name="The Broad Institute Genomics Platform"/>
            <consortium name="The Broad Institute Genome Sequencing Center for Infectious Disease"/>
            <person name="Wu L."/>
            <person name="Ma J."/>
        </authorList>
    </citation>
    <scope>NUCLEOTIDE SEQUENCE [LARGE SCALE GENOMIC DNA]</scope>
    <source>
        <strain evidence="1 2">JCM 4316</strain>
    </source>
</reference>
<dbReference type="RefSeq" id="WP_346172764.1">
    <property type="nucleotide sequence ID" value="NZ_BAAASD010000001.1"/>
</dbReference>
<name>A0ABN3FBS8_9ACTN</name>
<keyword evidence="2" id="KW-1185">Reference proteome</keyword>
<accession>A0ABN3FBS8</accession>